<keyword evidence="2" id="KW-0732">Signal</keyword>
<evidence type="ECO:0000313" key="3">
    <source>
        <dbReference type="EMBL" id="MBM6922327.1"/>
    </source>
</evidence>
<accession>A0ABS2GIN2</accession>
<protein>
    <submittedName>
        <fullName evidence="3">Uncharacterized protein</fullName>
    </submittedName>
</protein>
<evidence type="ECO:0000256" key="2">
    <source>
        <dbReference type="SAM" id="SignalP"/>
    </source>
</evidence>
<dbReference type="PROSITE" id="PS51257">
    <property type="entry name" value="PROKAR_LIPOPROTEIN"/>
    <property type="match status" value="1"/>
</dbReference>
<keyword evidence="4" id="KW-1185">Reference proteome</keyword>
<gene>
    <name evidence="3" type="ORF">H9X81_01280</name>
</gene>
<proteinExistence type="predicted"/>
<feature type="region of interest" description="Disordered" evidence="1">
    <location>
        <begin position="23"/>
        <end position="46"/>
    </location>
</feature>
<dbReference type="Proteomes" id="UP000724149">
    <property type="component" value="Unassembled WGS sequence"/>
</dbReference>
<feature type="chain" id="PRO_5045520094" evidence="2">
    <location>
        <begin position="20"/>
        <end position="243"/>
    </location>
</feature>
<organism evidence="3 4">
    <name type="scientific">Hydrogenoanaerobacterium saccharovorans</name>
    <dbReference type="NCBI Taxonomy" id="474960"/>
    <lineage>
        <taxon>Bacteria</taxon>
        <taxon>Bacillati</taxon>
        <taxon>Bacillota</taxon>
        <taxon>Clostridia</taxon>
        <taxon>Eubacteriales</taxon>
        <taxon>Oscillospiraceae</taxon>
        <taxon>Hydrogenoanaerobacterium</taxon>
    </lineage>
</organism>
<dbReference type="RefSeq" id="WP_204719297.1">
    <property type="nucleotide sequence ID" value="NZ_JACSNR010000001.1"/>
</dbReference>
<evidence type="ECO:0000256" key="1">
    <source>
        <dbReference type="SAM" id="MobiDB-lite"/>
    </source>
</evidence>
<comment type="caution">
    <text evidence="3">The sequence shown here is derived from an EMBL/GenBank/DDBJ whole genome shotgun (WGS) entry which is preliminary data.</text>
</comment>
<feature type="compositionally biased region" description="Low complexity" evidence="1">
    <location>
        <begin position="25"/>
        <end position="36"/>
    </location>
</feature>
<dbReference type="EMBL" id="JACSNR010000001">
    <property type="protein sequence ID" value="MBM6922327.1"/>
    <property type="molecule type" value="Genomic_DNA"/>
</dbReference>
<evidence type="ECO:0000313" key="4">
    <source>
        <dbReference type="Proteomes" id="UP000724149"/>
    </source>
</evidence>
<feature type="signal peptide" evidence="2">
    <location>
        <begin position="1"/>
        <end position="19"/>
    </location>
</feature>
<name>A0ABS2GIN2_9FIRM</name>
<sequence>MKRWILLLCCILLAFSVTGCTGENSSSDSSSEPSSSQTQLQEDPVDPETAAALELVAESNCEVPDFLTEEQQTLYRKARTAYAEFTLVATGFGATEWTPVTIEGNEEGRFFVGDGSITTWNDFETAMLGLFTPDYLEALNININVLGDGTTYRYVHFADYQGQLAFSDGARGSNITYLGPDTFELISQTEDEIRFYVIGTYQDYVENEAGELVQEGEITQRKYEIVLTHTENGWRFSQFALTI</sequence>
<reference evidence="3 4" key="1">
    <citation type="journal article" date="2021" name="Sci. Rep.">
        <title>The distribution of antibiotic resistance genes in chicken gut microbiota commensals.</title>
        <authorList>
            <person name="Juricova H."/>
            <person name="Matiasovicova J."/>
            <person name="Kubasova T."/>
            <person name="Cejkova D."/>
            <person name="Rychlik I."/>
        </authorList>
    </citation>
    <scope>NUCLEOTIDE SEQUENCE [LARGE SCALE GENOMIC DNA]</scope>
    <source>
        <strain evidence="3 4">An564</strain>
    </source>
</reference>